<sequence length="44" mass="4518">MAQPPDQPPQQGGFGPPPHQPPAQPPQAPATPPAPPQPGYGYPQ</sequence>
<organism evidence="2 3">
    <name type="scientific">Streptomyces galbus</name>
    <dbReference type="NCBI Taxonomy" id="33898"/>
    <lineage>
        <taxon>Bacteria</taxon>
        <taxon>Bacillati</taxon>
        <taxon>Actinomycetota</taxon>
        <taxon>Actinomycetes</taxon>
        <taxon>Kitasatosporales</taxon>
        <taxon>Streptomycetaceae</taxon>
        <taxon>Streptomyces</taxon>
    </lineage>
</organism>
<feature type="compositionally biased region" description="Pro residues" evidence="1">
    <location>
        <begin position="15"/>
        <end position="38"/>
    </location>
</feature>
<comment type="caution">
    <text evidence="2">The sequence shown here is derived from an EMBL/GenBank/DDBJ whole genome shotgun (WGS) entry which is preliminary data.</text>
</comment>
<proteinExistence type="predicted"/>
<dbReference type="EMBL" id="JAAXMD010000637">
    <property type="protein sequence ID" value="NKQ29164.1"/>
    <property type="molecule type" value="Genomic_DNA"/>
</dbReference>
<accession>A0ABX1IU59</accession>
<evidence type="ECO:0000313" key="3">
    <source>
        <dbReference type="Proteomes" id="UP000744032"/>
    </source>
</evidence>
<feature type="region of interest" description="Disordered" evidence="1">
    <location>
        <begin position="1"/>
        <end position="44"/>
    </location>
</feature>
<gene>
    <name evidence="2" type="ORF">HF200_33835</name>
</gene>
<dbReference type="Proteomes" id="UP000744032">
    <property type="component" value="Unassembled WGS sequence"/>
</dbReference>
<protein>
    <submittedName>
        <fullName evidence="2">DUF2662 domain-containing protein</fullName>
    </submittedName>
</protein>
<evidence type="ECO:0000313" key="2">
    <source>
        <dbReference type="EMBL" id="NKQ29164.1"/>
    </source>
</evidence>
<reference evidence="2 3" key="1">
    <citation type="submission" date="2020-04" db="EMBL/GenBank/DDBJ databases">
        <title>Genome sequence of Streptomyces galbus strain I339.</title>
        <authorList>
            <person name="Silva E.A.N."/>
            <person name="Merces M."/>
            <person name="Castelo Branco A.P.O.T."/>
            <person name="Vasconcelos P.C."/>
            <person name="Costa N.P."/>
            <person name="Marinho G.C.S."/>
            <person name="Oliveira C.J.B."/>
            <person name="Araujo D."/>
            <person name="Rodrigues Junior V.S."/>
            <person name="Almeida R."/>
            <person name="Silva Filho U.R."/>
            <person name="Andrade A.S.A."/>
            <person name="Cibulski S.P."/>
        </authorList>
    </citation>
    <scope>NUCLEOTIDE SEQUENCE [LARGE SCALE GENOMIC DNA]</scope>
    <source>
        <strain evidence="2 3">I339</strain>
    </source>
</reference>
<name>A0ABX1IU59_STRGB</name>
<feature type="non-terminal residue" evidence="2">
    <location>
        <position position="44"/>
    </location>
</feature>
<evidence type="ECO:0000256" key="1">
    <source>
        <dbReference type="SAM" id="MobiDB-lite"/>
    </source>
</evidence>
<keyword evidence="3" id="KW-1185">Reference proteome</keyword>